<keyword evidence="1" id="KW-0808">Transferase</keyword>
<dbReference type="Proteomes" id="UP001341840">
    <property type="component" value="Unassembled WGS sequence"/>
</dbReference>
<dbReference type="PANTHER" id="PTHR42774:SF7">
    <property type="entry name" value="PFKB FAMILY CARBOHYDRATE KINASE"/>
    <property type="match status" value="1"/>
</dbReference>
<evidence type="ECO:0000256" key="1">
    <source>
        <dbReference type="ARBA" id="ARBA00022679"/>
    </source>
</evidence>
<evidence type="ECO:0000313" key="4">
    <source>
        <dbReference type="EMBL" id="MED6125950.1"/>
    </source>
</evidence>
<dbReference type="InterPro" id="IPR029056">
    <property type="entry name" value="Ribokinase-like"/>
</dbReference>
<keyword evidence="2" id="KW-0418">Kinase</keyword>
<keyword evidence="5" id="KW-1185">Reference proteome</keyword>
<reference evidence="4 5" key="1">
    <citation type="journal article" date="2023" name="Plants (Basel)">
        <title>Bridging the Gap: Combining Genomics and Transcriptomics Approaches to Understand Stylosanthes scabra, an Orphan Legume from the Brazilian Caatinga.</title>
        <authorList>
            <person name="Ferreira-Neto J.R.C."/>
            <person name="da Silva M.D."/>
            <person name="Binneck E."/>
            <person name="de Melo N.F."/>
            <person name="da Silva R.H."/>
            <person name="de Melo A.L.T.M."/>
            <person name="Pandolfi V."/>
            <person name="Bustamante F.O."/>
            <person name="Brasileiro-Vidal A.C."/>
            <person name="Benko-Iseppon A.M."/>
        </authorList>
    </citation>
    <scope>NUCLEOTIDE SEQUENCE [LARGE SCALE GENOMIC DNA]</scope>
    <source>
        <tissue evidence="4">Leaves</tissue>
    </source>
</reference>
<protein>
    <recommendedName>
        <fullName evidence="3">Carbohydrate kinase PfkB domain-containing protein</fullName>
    </recommendedName>
</protein>
<dbReference type="PANTHER" id="PTHR42774">
    <property type="entry name" value="PHOSPHOTRANSFERASE SYSTEM TRANSPORT PROTEIN"/>
    <property type="match status" value="1"/>
</dbReference>
<dbReference type="PROSITE" id="PS00584">
    <property type="entry name" value="PFKB_KINASES_2"/>
    <property type="match status" value="1"/>
</dbReference>
<comment type="caution">
    <text evidence="4">The sequence shown here is derived from an EMBL/GenBank/DDBJ whole genome shotgun (WGS) entry which is preliminary data.</text>
</comment>
<feature type="domain" description="Carbohydrate kinase PfkB" evidence="3">
    <location>
        <begin position="11"/>
        <end position="67"/>
    </location>
</feature>
<sequence>MCGRLYIGTAEKIPPSKLIDTTGAGDAFVGAILYAICANFSPQIMLSFASYVAATNCKALGARSGLPYRTDPNLASFNSRASISNLGA</sequence>
<dbReference type="EMBL" id="JASCZI010031101">
    <property type="protein sequence ID" value="MED6125950.1"/>
    <property type="molecule type" value="Genomic_DNA"/>
</dbReference>
<proteinExistence type="predicted"/>
<organism evidence="4 5">
    <name type="scientific">Stylosanthes scabra</name>
    <dbReference type="NCBI Taxonomy" id="79078"/>
    <lineage>
        <taxon>Eukaryota</taxon>
        <taxon>Viridiplantae</taxon>
        <taxon>Streptophyta</taxon>
        <taxon>Embryophyta</taxon>
        <taxon>Tracheophyta</taxon>
        <taxon>Spermatophyta</taxon>
        <taxon>Magnoliopsida</taxon>
        <taxon>eudicotyledons</taxon>
        <taxon>Gunneridae</taxon>
        <taxon>Pentapetalae</taxon>
        <taxon>rosids</taxon>
        <taxon>fabids</taxon>
        <taxon>Fabales</taxon>
        <taxon>Fabaceae</taxon>
        <taxon>Papilionoideae</taxon>
        <taxon>50 kb inversion clade</taxon>
        <taxon>dalbergioids sensu lato</taxon>
        <taxon>Dalbergieae</taxon>
        <taxon>Pterocarpus clade</taxon>
        <taxon>Stylosanthes</taxon>
    </lineage>
</organism>
<dbReference type="InterPro" id="IPR011611">
    <property type="entry name" value="PfkB_dom"/>
</dbReference>
<evidence type="ECO:0000256" key="2">
    <source>
        <dbReference type="ARBA" id="ARBA00022777"/>
    </source>
</evidence>
<dbReference type="Gene3D" id="3.40.1190.20">
    <property type="match status" value="1"/>
</dbReference>
<accession>A0ABU6RPK2</accession>
<dbReference type="SUPFAM" id="SSF53613">
    <property type="entry name" value="Ribokinase-like"/>
    <property type="match status" value="1"/>
</dbReference>
<dbReference type="Pfam" id="PF00294">
    <property type="entry name" value="PfkB"/>
    <property type="match status" value="1"/>
</dbReference>
<dbReference type="InterPro" id="IPR052562">
    <property type="entry name" value="Ketohexokinase-related"/>
</dbReference>
<evidence type="ECO:0000259" key="3">
    <source>
        <dbReference type="Pfam" id="PF00294"/>
    </source>
</evidence>
<gene>
    <name evidence="4" type="ORF">PIB30_073493</name>
</gene>
<dbReference type="InterPro" id="IPR002173">
    <property type="entry name" value="Carboh/pur_kinase_PfkB_CS"/>
</dbReference>
<evidence type="ECO:0000313" key="5">
    <source>
        <dbReference type="Proteomes" id="UP001341840"/>
    </source>
</evidence>
<name>A0ABU6RPK2_9FABA</name>